<dbReference type="EMBL" id="JAPDMX010000003">
    <property type="protein sequence ID" value="MCW3171437.1"/>
    <property type="molecule type" value="Genomic_DNA"/>
</dbReference>
<protein>
    <submittedName>
        <fullName evidence="1">Uncharacterized protein</fullName>
    </submittedName>
</protein>
<accession>A0ABT3I5V7</accession>
<gene>
    <name evidence="1" type="ORF">OHT75_02955</name>
</gene>
<sequence length="101" mass="11301">MSKKILPIIRKQSLTQPMSLLEVDMDADAESFIVIDRRNFSMITKSVRPTSGIVKVLLGIEYSQDGYCIVGIIDNDKTYDCKFVDGVKLQAVDANLINMSQ</sequence>
<dbReference type="RefSeq" id="WP_264724941.1">
    <property type="nucleotide sequence ID" value="NZ_JAPDMX010000003.1"/>
</dbReference>
<dbReference type="Proteomes" id="UP001163714">
    <property type="component" value="Unassembled WGS sequence"/>
</dbReference>
<name>A0ABT3I5V7_9GAMM</name>
<keyword evidence="2" id="KW-1185">Reference proteome</keyword>
<proteinExistence type="predicted"/>
<reference evidence="1" key="1">
    <citation type="submission" date="2022-10" db="EMBL/GenBank/DDBJ databases">
        <title>Shewanella flava sp. nov, isolated from the estuary of the Fenhe River into the Yellow River.</title>
        <authorList>
            <person name="Li Y."/>
        </authorList>
    </citation>
    <scope>NUCLEOTIDE SEQUENCE</scope>
    <source>
        <strain evidence="1">FYR11-62</strain>
    </source>
</reference>
<evidence type="ECO:0000313" key="1">
    <source>
        <dbReference type="EMBL" id="MCW3171437.1"/>
    </source>
</evidence>
<evidence type="ECO:0000313" key="2">
    <source>
        <dbReference type="Proteomes" id="UP001163714"/>
    </source>
</evidence>
<comment type="caution">
    <text evidence="1">The sequence shown here is derived from an EMBL/GenBank/DDBJ whole genome shotgun (WGS) entry which is preliminary data.</text>
</comment>
<organism evidence="1 2">
    <name type="scientific">Shewanella subflava</name>
    <dbReference type="NCBI Taxonomy" id="2986476"/>
    <lineage>
        <taxon>Bacteria</taxon>
        <taxon>Pseudomonadati</taxon>
        <taxon>Pseudomonadota</taxon>
        <taxon>Gammaproteobacteria</taxon>
        <taxon>Alteromonadales</taxon>
        <taxon>Shewanellaceae</taxon>
        <taxon>Shewanella</taxon>
    </lineage>
</organism>